<keyword evidence="2" id="KW-1185">Reference proteome</keyword>
<name>A0A8E2EAV9_9PEZI</name>
<protein>
    <submittedName>
        <fullName evidence="1">Uncharacterized protein</fullName>
    </submittedName>
</protein>
<dbReference type="Proteomes" id="UP000250266">
    <property type="component" value="Unassembled WGS sequence"/>
</dbReference>
<gene>
    <name evidence="1" type="ORF">K432DRAFT_43872</name>
</gene>
<dbReference type="AlphaFoldDB" id="A0A8E2EAV9"/>
<accession>A0A8E2EAV9</accession>
<evidence type="ECO:0000313" key="2">
    <source>
        <dbReference type="Proteomes" id="UP000250266"/>
    </source>
</evidence>
<sequence length="191" mass="21263">MESEGLDLIIFSFLPVVFALIFRAKALACTFRLFLSKCRTSRNFCPWFRRDTFRELQSSQENLAVNLSTPIRHMTLPNRPLNAPIFYNEPFHDGEALCCSISTVLTISIPRFSSSNLSSPAKVWLRYWPFPNGASSNGASVACSVLTATFGPEGIMMCSSLSFTAPTTLPDCAAMEFVVLPRRSLRPLLPL</sequence>
<reference evidence="1 2" key="1">
    <citation type="journal article" date="2016" name="Nat. Commun.">
        <title>Ectomycorrhizal ecology is imprinted in the genome of the dominant symbiotic fungus Cenococcum geophilum.</title>
        <authorList>
            <consortium name="DOE Joint Genome Institute"/>
            <person name="Peter M."/>
            <person name="Kohler A."/>
            <person name="Ohm R.A."/>
            <person name="Kuo A."/>
            <person name="Krutzmann J."/>
            <person name="Morin E."/>
            <person name="Arend M."/>
            <person name="Barry K.W."/>
            <person name="Binder M."/>
            <person name="Choi C."/>
            <person name="Clum A."/>
            <person name="Copeland A."/>
            <person name="Grisel N."/>
            <person name="Haridas S."/>
            <person name="Kipfer T."/>
            <person name="LaButti K."/>
            <person name="Lindquist E."/>
            <person name="Lipzen A."/>
            <person name="Maire R."/>
            <person name="Meier B."/>
            <person name="Mihaltcheva S."/>
            <person name="Molinier V."/>
            <person name="Murat C."/>
            <person name="Poggeler S."/>
            <person name="Quandt C.A."/>
            <person name="Sperisen C."/>
            <person name="Tritt A."/>
            <person name="Tisserant E."/>
            <person name="Crous P.W."/>
            <person name="Henrissat B."/>
            <person name="Nehls U."/>
            <person name="Egli S."/>
            <person name="Spatafora J.W."/>
            <person name="Grigoriev I.V."/>
            <person name="Martin F.M."/>
        </authorList>
    </citation>
    <scope>NUCLEOTIDE SEQUENCE [LARGE SCALE GENOMIC DNA]</scope>
    <source>
        <strain evidence="1 2">CBS 459.81</strain>
    </source>
</reference>
<dbReference type="EMBL" id="KV744959">
    <property type="protein sequence ID" value="OCK80453.1"/>
    <property type="molecule type" value="Genomic_DNA"/>
</dbReference>
<organism evidence="1 2">
    <name type="scientific">Lepidopterella palustris CBS 459.81</name>
    <dbReference type="NCBI Taxonomy" id="1314670"/>
    <lineage>
        <taxon>Eukaryota</taxon>
        <taxon>Fungi</taxon>
        <taxon>Dikarya</taxon>
        <taxon>Ascomycota</taxon>
        <taxon>Pezizomycotina</taxon>
        <taxon>Dothideomycetes</taxon>
        <taxon>Pleosporomycetidae</taxon>
        <taxon>Mytilinidiales</taxon>
        <taxon>Argynnaceae</taxon>
        <taxon>Lepidopterella</taxon>
    </lineage>
</organism>
<evidence type="ECO:0000313" key="1">
    <source>
        <dbReference type="EMBL" id="OCK80453.1"/>
    </source>
</evidence>
<proteinExistence type="predicted"/>